<dbReference type="STRING" id="5098.A0A507QZH0"/>
<dbReference type="EMBL" id="VIFY01000032">
    <property type="protein sequence ID" value="TQB74380.1"/>
    <property type="molecule type" value="Genomic_DNA"/>
</dbReference>
<feature type="domain" description="Myb-like DNA-binding" evidence="2">
    <location>
        <begin position="18"/>
        <end position="65"/>
    </location>
</feature>
<evidence type="ECO:0000313" key="3">
    <source>
        <dbReference type="EMBL" id="TQB74380.1"/>
    </source>
</evidence>
<gene>
    <name evidence="3" type="ORF">MPDQ_004873</name>
</gene>
<dbReference type="Pfam" id="PF22980">
    <property type="entry name" value="Myb_DNA-bind_8"/>
    <property type="match status" value="1"/>
</dbReference>
<dbReference type="Proteomes" id="UP000319663">
    <property type="component" value="Unassembled WGS sequence"/>
</dbReference>
<evidence type="ECO:0000313" key="4">
    <source>
        <dbReference type="Proteomes" id="UP000319663"/>
    </source>
</evidence>
<sequence length="229" mass="25059">MATNPTPIRRSKTMPTDGPTCKFLYTIMKQLDLKSIDWNLVASQLDISNGHAARMRYSRFRQQMQIMEGITPITRTNRPRKSGSKGEKGSAKTDGQSVKHSTSASPPPVVPKLEPGIGCHESSPFESKSFIKSEQIMHAAPNLAAIPPAVPAPHMMPSPFQGVPEPMVQYPPVTTVAPTDLTLLDGSMNGFQTGFGLESHQAHPQNIWDPVKMERNDGGMGDLMVKIEQ</sequence>
<reference evidence="3 4" key="1">
    <citation type="submission" date="2019-06" db="EMBL/GenBank/DDBJ databases">
        <title>Wine fermentation using esterase from Monascus purpureus.</title>
        <authorList>
            <person name="Geng C."/>
            <person name="Zhang Y."/>
        </authorList>
    </citation>
    <scope>NUCLEOTIDE SEQUENCE [LARGE SCALE GENOMIC DNA]</scope>
    <source>
        <strain evidence="3">HQ1</strain>
    </source>
</reference>
<dbReference type="InterPro" id="IPR054505">
    <property type="entry name" value="Myb_DNA-bind_8"/>
</dbReference>
<dbReference type="AlphaFoldDB" id="A0A507QZH0"/>
<evidence type="ECO:0000256" key="1">
    <source>
        <dbReference type="SAM" id="MobiDB-lite"/>
    </source>
</evidence>
<feature type="region of interest" description="Disordered" evidence="1">
    <location>
        <begin position="69"/>
        <end position="125"/>
    </location>
</feature>
<name>A0A507QZH0_MONPU</name>
<dbReference type="OrthoDB" id="3944408at2759"/>
<protein>
    <recommendedName>
        <fullName evidence="2">Myb-like DNA-binding domain-containing protein</fullName>
    </recommendedName>
</protein>
<proteinExistence type="predicted"/>
<evidence type="ECO:0000259" key="2">
    <source>
        <dbReference type="Pfam" id="PF22980"/>
    </source>
</evidence>
<organism evidence="3 4">
    <name type="scientific">Monascus purpureus</name>
    <name type="common">Red mold</name>
    <name type="synonym">Monascus anka</name>
    <dbReference type="NCBI Taxonomy" id="5098"/>
    <lineage>
        <taxon>Eukaryota</taxon>
        <taxon>Fungi</taxon>
        <taxon>Dikarya</taxon>
        <taxon>Ascomycota</taxon>
        <taxon>Pezizomycotina</taxon>
        <taxon>Eurotiomycetes</taxon>
        <taxon>Eurotiomycetidae</taxon>
        <taxon>Eurotiales</taxon>
        <taxon>Aspergillaceae</taxon>
        <taxon>Monascus</taxon>
    </lineage>
</organism>
<keyword evidence="4" id="KW-1185">Reference proteome</keyword>
<comment type="caution">
    <text evidence="3">The sequence shown here is derived from an EMBL/GenBank/DDBJ whole genome shotgun (WGS) entry which is preliminary data.</text>
</comment>
<feature type="compositionally biased region" description="Polar residues" evidence="1">
    <location>
        <begin position="93"/>
        <end position="104"/>
    </location>
</feature>
<accession>A0A507QZH0</accession>